<comment type="cofactor">
    <cofactor evidence="1">
        <name>Mg(2+)</name>
        <dbReference type="ChEBI" id="CHEBI:18420"/>
    </cofactor>
</comment>
<keyword evidence="9" id="KW-0234">DNA repair</keyword>
<evidence type="ECO:0000256" key="9">
    <source>
        <dbReference type="ARBA" id="ARBA00023204"/>
    </source>
</evidence>
<evidence type="ECO:0000256" key="2">
    <source>
        <dbReference type="ARBA" id="ARBA00005582"/>
    </source>
</evidence>
<dbReference type="Pfam" id="PF00293">
    <property type="entry name" value="NUDIX"/>
    <property type="match status" value="1"/>
</dbReference>
<evidence type="ECO:0000256" key="7">
    <source>
        <dbReference type="ARBA" id="ARBA00022801"/>
    </source>
</evidence>
<comment type="catalytic activity">
    <reaction evidence="10">
        <text>8-oxo-dGTP + H2O = 8-oxo-dGMP + diphosphate + H(+)</text>
        <dbReference type="Rhea" id="RHEA:31575"/>
        <dbReference type="ChEBI" id="CHEBI:15377"/>
        <dbReference type="ChEBI" id="CHEBI:15378"/>
        <dbReference type="ChEBI" id="CHEBI:33019"/>
        <dbReference type="ChEBI" id="CHEBI:63224"/>
        <dbReference type="ChEBI" id="CHEBI:77896"/>
        <dbReference type="EC" id="3.6.1.55"/>
    </reaction>
</comment>
<dbReference type="PROSITE" id="PS51462">
    <property type="entry name" value="NUDIX"/>
    <property type="match status" value="1"/>
</dbReference>
<comment type="similarity">
    <text evidence="2">Belongs to the Nudix hydrolase family.</text>
</comment>
<evidence type="ECO:0000256" key="4">
    <source>
        <dbReference type="ARBA" id="ARBA00022705"/>
    </source>
</evidence>
<evidence type="ECO:0000256" key="6">
    <source>
        <dbReference type="ARBA" id="ARBA00022763"/>
    </source>
</evidence>
<keyword evidence="19" id="KW-1185">Reference proteome</keyword>
<sequence length="165" mass="18395">MGPDDEGGRLAAAAAGGGPWLRDVAALMVTPDGRYLMQLRDHRPARVPDHWCLFGGRVEPEETPRAALLRELAEELEFTPRAVRWFTETGFMMPQLGVGPSWKSFFEIPVTEAEVAAMVQHEGAGRRLFTLDALLDEPRLVPWDAHVVMLHARRDVVFRNAASPL</sequence>
<comment type="caution">
    <text evidence="18">The sequence shown here is derived from an EMBL/GenBank/DDBJ whole genome shotgun (WGS) entry which is preliminary data.</text>
</comment>
<evidence type="ECO:0000256" key="11">
    <source>
        <dbReference type="ARBA" id="ARBA00036904"/>
    </source>
</evidence>
<accession>A0ABX2TL57</accession>
<proteinExistence type="inferred from homology"/>
<dbReference type="RefSeq" id="WP_180286803.1">
    <property type="nucleotide sequence ID" value="NZ_JABFDB010000051.1"/>
</dbReference>
<evidence type="ECO:0000256" key="13">
    <source>
        <dbReference type="ARBA" id="ARBA00040794"/>
    </source>
</evidence>
<keyword evidence="8" id="KW-0460">Magnesium</keyword>
<evidence type="ECO:0000256" key="12">
    <source>
        <dbReference type="ARBA" id="ARBA00038905"/>
    </source>
</evidence>
<evidence type="ECO:0000256" key="8">
    <source>
        <dbReference type="ARBA" id="ARBA00022842"/>
    </source>
</evidence>
<organism evidence="18 19">
    <name type="scientific">Azospirillum oleiclasticum</name>
    <dbReference type="NCBI Taxonomy" id="2735135"/>
    <lineage>
        <taxon>Bacteria</taxon>
        <taxon>Pseudomonadati</taxon>
        <taxon>Pseudomonadota</taxon>
        <taxon>Alphaproteobacteria</taxon>
        <taxon>Rhodospirillales</taxon>
        <taxon>Azospirillaceae</taxon>
        <taxon>Azospirillum</taxon>
    </lineage>
</organism>
<gene>
    <name evidence="18" type="ORF">HND93_35465</name>
</gene>
<evidence type="ECO:0000256" key="15">
    <source>
        <dbReference type="ARBA" id="ARBA00041979"/>
    </source>
</evidence>
<evidence type="ECO:0000256" key="3">
    <source>
        <dbReference type="ARBA" id="ARBA00022457"/>
    </source>
</evidence>
<name>A0ABX2TL57_9PROT</name>
<protein>
    <recommendedName>
        <fullName evidence="13">8-oxo-dGTP diphosphatase</fullName>
        <ecNumber evidence="12">3.6.1.55</ecNumber>
    </recommendedName>
    <alternativeName>
        <fullName evidence="16">7,8-dihydro-8-oxoguanine-triphosphatase</fullName>
    </alternativeName>
    <alternativeName>
        <fullName evidence="15">Mutator protein MutT</fullName>
    </alternativeName>
    <alternativeName>
        <fullName evidence="14">dGTP pyrophosphohydrolase</fullName>
    </alternativeName>
</protein>
<keyword evidence="3" id="KW-0515">Mutator protein</keyword>
<evidence type="ECO:0000256" key="16">
    <source>
        <dbReference type="ARBA" id="ARBA00042798"/>
    </source>
</evidence>
<evidence type="ECO:0000313" key="19">
    <source>
        <dbReference type="Proteomes" id="UP000584642"/>
    </source>
</evidence>
<reference evidence="18 19" key="1">
    <citation type="submission" date="2020-05" db="EMBL/GenBank/DDBJ databases">
        <title>Azospirillum oleiclasticum sp. nov, a nitrogen-fixing and heavy crude oil-emulsifying bacterium isolated from the crude oil of Yumen Oilfield.</title>
        <authorList>
            <person name="Wu D."/>
            <person name="Cai M."/>
            <person name="Zhang X."/>
        </authorList>
    </citation>
    <scope>NUCLEOTIDE SEQUENCE [LARGE SCALE GENOMIC DNA]</scope>
    <source>
        <strain evidence="18 19">ROY-1-1-2</strain>
    </source>
</reference>
<dbReference type="InterPro" id="IPR000086">
    <property type="entry name" value="NUDIX_hydrolase_dom"/>
</dbReference>
<evidence type="ECO:0000313" key="18">
    <source>
        <dbReference type="EMBL" id="NYZ25033.1"/>
    </source>
</evidence>
<keyword evidence="5" id="KW-0479">Metal-binding</keyword>
<evidence type="ECO:0000256" key="1">
    <source>
        <dbReference type="ARBA" id="ARBA00001946"/>
    </source>
</evidence>
<keyword evidence="4" id="KW-0235">DNA replication</keyword>
<keyword evidence="7" id="KW-0378">Hydrolase</keyword>
<dbReference type="SUPFAM" id="SSF55811">
    <property type="entry name" value="Nudix"/>
    <property type="match status" value="1"/>
</dbReference>
<dbReference type="InterPro" id="IPR015797">
    <property type="entry name" value="NUDIX_hydrolase-like_dom_sf"/>
</dbReference>
<evidence type="ECO:0000256" key="14">
    <source>
        <dbReference type="ARBA" id="ARBA00041592"/>
    </source>
</evidence>
<evidence type="ECO:0000256" key="10">
    <source>
        <dbReference type="ARBA" id="ARBA00035861"/>
    </source>
</evidence>
<feature type="domain" description="Nudix hydrolase" evidence="17">
    <location>
        <begin position="19"/>
        <end position="153"/>
    </location>
</feature>
<dbReference type="InterPro" id="IPR047127">
    <property type="entry name" value="MutT-like"/>
</dbReference>
<dbReference type="EMBL" id="JABFDB010000051">
    <property type="protein sequence ID" value="NYZ25033.1"/>
    <property type="molecule type" value="Genomic_DNA"/>
</dbReference>
<dbReference type="PANTHER" id="PTHR47707:SF1">
    <property type="entry name" value="NUDIX HYDROLASE FAMILY PROTEIN"/>
    <property type="match status" value="1"/>
</dbReference>
<evidence type="ECO:0000259" key="17">
    <source>
        <dbReference type="PROSITE" id="PS51462"/>
    </source>
</evidence>
<keyword evidence="6" id="KW-0227">DNA damage</keyword>
<evidence type="ECO:0000256" key="5">
    <source>
        <dbReference type="ARBA" id="ARBA00022723"/>
    </source>
</evidence>
<comment type="catalytic activity">
    <reaction evidence="11">
        <text>8-oxo-GTP + H2O = 8-oxo-GMP + diphosphate + H(+)</text>
        <dbReference type="Rhea" id="RHEA:67616"/>
        <dbReference type="ChEBI" id="CHEBI:15377"/>
        <dbReference type="ChEBI" id="CHEBI:15378"/>
        <dbReference type="ChEBI" id="CHEBI:33019"/>
        <dbReference type="ChEBI" id="CHEBI:143553"/>
        <dbReference type="ChEBI" id="CHEBI:145694"/>
    </reaction>
</comment>
<dbReference type="PANTHER" id="PTHR47707">
    <property type="entry name" value="8-OXO-DGTP DIPHOSPHATASE"/>
    <property type="match status" value="1"/>
</dbReference>
<dbReference type="Gene3D" id="3.90.79.10">
    <property type="entry name" value="Nucleoside Triphosphate Pyrophosphohydrolase"/>
    <property type="match status" value="1"/>
</dbReference>
<dbReference type="Proteomes" id="UP000584642">
    <property type="component" value="Unassembled WGS sequence"/>
</dbReference>
<dbReference type="EC" id="3.6.1.55" evidence="12"/>